<sequence length="264" mass="29153">MSFSTLGQQILISLLTIFFYGLALPLLFSWVLTLINRNTKQQLATYYGMNAQVYLGFLGIIVHESSHLIMALLFGHKITGLRLIKFAHPDRQATDPEALTLGYVNHRWNSGNSYQTMGNFFIGFAPIIGVSAVIFGLTAWLWPTMFHNWVMFAMHPSLNNLFQPATADGNLLVNTGRWLIWAVLVTNLSVGGFDLSSADLRNSGAGVSSYIVLLGLIGLSAGVLTSTFTEWSRAHLVPVFFALSLVVVLSAVVNLVTRWLTKDK</sequence>
<dbReference type="OrthoDB" id="258743at2"/>
<keyword evidence="1" id="KW-0812">Transmembrane</keyword>
<dbReference type="Proteomes" id="UP000051999">
    <property type="component" value="Unassembled WGS sequence"/>
</dbReference>
<keyword evidence="1" id="KW-0472">Membrane</keyword>
<dbReference type="AlphaFoldDB" id="A0A0R1RAV0"/>
<proteinExistence type="predicted"/>
<feature type="transmembrane region" description="Helical" evidence="1">
    <location>
        <begin position="120"/>
        <end position="142"/>
    </location>
</feature>
<feature type="transmembrane region" description="Helical" evidence="1">
    <location>
        <begin position="53"/>
        <end position="75"/>
    </location>
</feature>
<evidence type="ECO:0000313" key="2">
    <source>
        <dbReference type="EMBL" id="KRL53852.1"/>
    </source>
</evidence>
<accession>A0A0R1RAV0</accession>
<evidence type="ECO:0000313" key="3">
    <source>
        <dbReference type="Proteomes" id="UP000051999"/>
    </source>
</evidence>
<evidence type="ECO:0000256" key="1">
    <source>
        <dbReference type="SAM" id="Phobius"/>
    </source>
</evidence>
<dbReference type="eggNOG" id="ENOG5031PIN">
    <property type="taxonomic scope" value="Bacteria"/>
</dbReference>
<keyword evidence="3" id="KW-1185">Reference proteome</keyword>
<feature type="transmembrane region" description="Helical" evidence="1">
    <location>
        <begin position="207"/>
        <end position="228"/>
    </location>
</feature>
<feature type="transmembrane region" description="Helical" evidence="1">
    <location>
        <begin position="12"/>
        <end position="33"/>
    </location>
</feature>
<protein>
    <submittedName>
        <fullName evidence="2">Uncharacterized protein</fullName>
    </submittedName>
</protein>
<name>A0A0R1RAV0_9LACO</name>
<dbReference type="EMBL" id="AZFF01000014">
    <property type="protein sequence ID" value="KRL53852.1"/>
    <property type="molecule type" value="Genomic_DNA"/>
</dbReference>
<reference evidence="2 3" key="1">
    <citation type="journal article" date="2015" name="Genome Announc.">
        <title>Expanding the biotechnology potential of lactobacilli through comparative genomics of 213 strains and associated genera.</title>
        <authorList>
            <person name="Sun Z."/>
            <person name="Harris H.M."/>
            <person name="McCann A."/>
            <person name="Guo C."/>
            <person name="Argimon S."/>
            <person name="Zhang W."/>
            <person name="Yang X."/>
            <person name="Jeffery I.B."/>
            <person name="Cooney J.C."/>
            <person name="Kagawa T.F."/>
            <person name="Liu W."/>
            <person name="Song Y."/>
            <person name="Salvetti E."/>
            <person name="Wrobel A."/>
            <person name="Rasinkangas P."/>
            <person name="Parkhill J."/>
            <person name="Rea M.C."/>
            <person name="O'Sullivan O."/>
            <person name="Ritari J."/>
            <person name="Douillard F.P."/>
            <person name="Paul Ross R."/>
            <person name="Yang R."/>
            <person name="Briner A.E."/>
            <person name="Felis G.E."/>
            <person name="de Vos W.M."/>
            <person name="Barrangou R."/>
            <person name="Klaenhammer T.R."/>
            <person name="Caufield P.W."/>
            <person name="Cui Y."/>
            <person name="Zhang H."/>
            <person name="O'Toole P.W."/>
        </authorList>
    </citation>
    <scope>NUCLEOTIDE SEQUENCE [LARGE SCALE GENOMIC DNA]</scope>
    <source>
        <strain evidence="2 3">DSM 15814</strain>
    </source>
</reference>
<comment type="caution">
    <text evidence="2">The sequence shown here is derived from an EMBL/GenBank/DDBJ whole genome shotgun (WGS) entry which is preliminary data.</text>
</comment>
<feature type="transmembrane region" description="Helical" evidence="1">
    <location>
        <begin position="234"/>
        <end position="256"/>
    </location>
</feature>
<dbReference type="PATRIC" id="fig|1114972.6.peg.825"/>
<dbReference type="RefSeq" id="WP_017261556.1">
    <property type="nucleotide sequence ID" value="NZ_AUAW01000017.1"/>
</dbReference>
<keyword evidence="1" id="KW-1133">Transmembrane helix</keyword>
<dbReference type="STRING" id="1114972.FD35_GL000819"/>
<gene>
    <name evidence="2" type="ORF">FD35_GL000819</name>
</gene>
<organism evidence="2 3">
    <name type="scientific">Furfurilactobacillus rossiae DSM 15814</name>
    <dbReference type="NCBI Taxonomy" id="1114972"/>
    <lineage>
        <taxon>Bacteria</taxon>
        <taxon>Bacillati</taxon>
        <taxon>Bacillota</taxon>
        <taxon>Bacilli</taxon>
        <taxon>Lactobacillales</taxon>
        <taxon>Lactobacillaceae</taxon>
        <taxon>Furfurilactobacillus</taxon>
    </lineage>
</organism>